<accession>A0A381P058</accession>
<sequence length="37" mass="4286">MIMIKTFIKNMDLLVALSATKHLQTLMNLQSIKRNIL</sequence>
<dbReference type="EMBL" id="UINC01000684">
    <property type="protein sequence ID" value="SUZ59538.1"/>
    <property type="molecule type" value="Genomic_DNA"/>
</dbReference>
<protein>
    <submittedName>
        <fullName evidence="1">Uncharacterized protein</fullName>
    </submittedName>
</protein>
<organism evidence="1">
    <name type="scientific">marine metagenome</name>
    <dbReference type="NCBI Taxonomy" id="408172"/>
    <lineage>
        <taxon>unclassified sequences</taxon>
        <taxon>metagenomes</taxon>
        <taxon>ecological metagenomes</taxon>
    </lineage>
</organism>
<name>A0A381P058_9ZZZZ</name>
<evidence type="ECO:0000313" key="1">
    <source>
        <dbReference type="EMBL" id="SUZ59538.1"/>
    </source>
</evidence>
<gene>
    <name evidence="1" type="ORF">METZ01_LOCUS12392</name>
</gene>
<dbReference type="AlphaFoldDB" id="A0A381P058"/>
<proteinExistence type="predicted"/>
<reference evidence="1" key="1">
    <citation type="submission" date="2018-05" db="EMBL/GenBank/DDBJ databases">
        <authorList>
            <person name="Lanie J.A."/>
            <person name="Ng W.-L."/>
            <person name="Kazmierczak K.M."/>
            <person name="Andrzejewski T.M."/>
            <person name="Davidsen T.M."/>
            <person name="Wayne K.J."/>
            <person name="Tettelin H."/>
            <person name="Glass J.I."/>
            <person name="Rusch D."/>
            <person name="Podicherti R."/>
            <person name="Tsui H.-C.T."/>
            <person name="Winkler M.E."/>
        </authorList>
    </citation>
    <scope>NUCLEOTIDE SEQUENCE</scope>
</reference>